<dbReference type="Gene3D" id="3.30.410.10">
    <property type="entry name" value="Cholesterol Oxidase, domain 2"/>
    <property type="match status" value="1"/>
</dbReference>
<keyword evidence="3" id="KW-0153">Cholesterol metabolism</keyword>
<name>A0A0J7AL78_9ACTN</name>
<comment type="caution">
    <text evidence="17">The sequence shown here is derived from an EMBL/GenBank/DDBJ whole genome shotgun (WGS) entry which is preliminary data.</text>
</comment>
<keyword evidence="5" id="KW-0274">FAD</keyword>
<evidence type="ECO:0000256" key="8">
    <source>
        <dbReference type="ARBA" id="ARBA00023166"/>
    </source>
</evidence>
<evidence type="ECO:0000256" key="7">
    <source>
        <dbReference type="ARBA" id="ARBA00023098"/>
    </source>
</evidence>
<organism evidence="17 18">
    <name type="scientific">Streptomyces roseus</name>
    <dbReference type="NCBI Taxonomy" id="66430"/>
    <lineage>
        <taxon>Bacteria</taxon>
        <taxon>Bacillati</taxon>
        <taxon>Actinomycetota</taxon>
        <taxon>Actinomycetes</taxon>
        <taxon>Kitasatosporales</taxon>
        <taxon>Streptomycetaceae</taxon>
        <taxon>Streptomyces</taxon>
    </lineage>
</organism>
<dbReference type="Pfam" id="PF05199">
    <property type="entry name" value="GMC_oxred_C"/>
    <property type="match status" value="1"/>
</dbReference>
<keyword evidence="7" id="KW-0443">Lipid metabolism</keyword>
<evidence type="ECO:0000256" key="10">
    <source>
        <dbReference type="ARBA" id="ARBA00023235"/>
    </source>
</evidence>
<dbReference type="OrthoDB" id="3587784at2"/>
<evidence type="ECO:0000256" key="9">
    <source>
        <dbReference type="ARBA" id="ARBA00023221"/>
    </source>
</evidence>
<dbReference type="SUPFAM" id="SSF51905">
    <property type="entry name" value="FAD/NAD(P)-binding domain"/>
    <property type="match status" value="1"/>
</dbReference>
<keyword evidence="6" id="KW-0560">Oxidoreductase</keyword>
<evidence type="ECO:0000256" key="11">
    <source>
        <dbReference type="ARBA" id="ARBA00038856"/>
    </source>
</evidence>
<dbReference type="Proteomes" id="UP000035932">
    <property type="component" value="Unassembled WGS sequence"/>
</dbReference>
<dbReference type="InterPro" id="IPR052542">
    <property type="entry name" value="Cholesterol_Oxidase"/>
</dbReference>
<evidence type="ECO:0000256" key="14">
    <source>
        <dbReference type="ARBA" id="ARBA00049744"/>
    </source>
</evidence>
<dbReference type="InterPro" id="IPR036188">
    <property type="entry name" value="FAD/NAD-bd_sf"/>
</dbReference>
<dbReference type="InterPro" id="IPR006311">
    <property type="entry name" value="TAT_signal"/>
</dbReference>
<evidence type="ECO:0000256" key="1">
    <source>
        <dbReference type="ARBA" id="ARBA00001974"/>
    </source>
</evidence>
<dbReference type="InterPro" id="IPR007867">
    <property type="entry name" value="GMC_OxRtase_C"/>
</dbReference>
<dbReference type="Gene3D" id="3.50.50.60">
    <property type="entry name" value="FAD/NAD(P)-binding domain"/>
    <property type="match status" value="1"/>
</dbReference>
<feature type="domain" description="Glucose-methanol-choline oxidoreductase C-terminal" evidence="16">
    <location>
        <begin position="475"/>
        <end position="525"/>
    </location>
</feature>
<dbReference type="EC" id="5.3.3.1" evidence="11"/>
<dbReference type="GO" id="GO:0016995">
    <property type="term" value="F:cholesterol oxidase activity"/>
    <property type="evidence" value="ECO:0007669"/>
    <property type="project" value="UniProtKB-EC"/>
</dbReference>
<comment type="pathway">
    <text evidence="12">Steroid metabolism; cholesterol degradation.</text>
</comment>
<keyword evidence="9" id="KW-0753">Steroid metabolism</keyword>
<evidence type="ECO:0000256" key="6">
    <source>
        <dbReference type="ARBA" id="ARBA00023002"/>
    </source>
</evidence>
<dbReference type="EC" id="1.1.3.6" evidence="13"/>
<dbReference type="GO" id="GO:0008203">
    <property type="term" value="P:cholesterol metabolic process"/>
    <property type="evidence" value="ECO:0007669"/>
    <property type="project" value="UniProtKB-KW"/>
</dbReference>
<evidence type="ECO:0000256" key="13">
    <source>
        <dbReference type="ARBA" id="ARBA00049723"/>
    </source>
</evidence>
<evidence type="ECO:0000313" key="18">
    <source>
        <dbReference type="Proteomes" id="UP000035932"/>
    </source>
</evidence>
<dbReference type="AlphaFoldDB" id="A0A0J7AL78"/>
<dbReference type="Pfam" id="PF22500">
    <property type="entry name" value="GMC_oxred_C_1st"/>
    <property type="match status" value="1"/>
</dbReference>
<evidence type="ECO:0000256" key="15">
    <source>
        <dbReference type="ARBA" id="ARBA00049778"/>
    </source>
</evidence>
<dbReference type="SUPFAM" id="SSF54373">
    <property type="entry name" value="FAD-linked reductases, C-terminal domain"/>
    <property type="match status" value="1"/>
</dbReference>
<keyword evidence="4" id="KW-0285">Flavoprotein</keyword>
<evidence type="ECO:0000256" key="3">
    <source>
        <dbReference type="ARBA" id="ARBA00022548"/>
    </source>
</evidence>
<evidence type="ECO:0000259" key="16">
    <source>
        <dbReference type="Pfam" id="PF05199"/>
    </source>
</evidence>
<dbReference type="STRING" id="66430.ACS04_10565"/>
<proteinExistence type="inferred from homology"/>
<evidence type="ECO:0000256" key="2">
    <source>
        <dbReference type="ARBA" id="ARBA00010790"/>
    </source>
</evidence>
<evidence type="ECO:0000313" key="17">
    <source>
        <dbReference type="EMBL" id="KMO97911.1"/>
    </source>
</evidence>
<dbReference type="PANTHER" id="PTHR47470:SF1">
    <property type="entry name" value="FAD-DEPENDENT OXIDOREDUCTASE 2 FAD BINDING DOMAIN-CONTAINING PROTEIN"/>
    <property type="match status" value="1"/>
</dbReference>
<protein>
    <recommendedName>
        <fullName evidence="14">Cholesterol oxidase</fullName>
        <ecNumber evidence="13">1.1.3.6</ecNumber>
        <ecNumber evidence="11">5.3.3.1</ecNumber>
    </recommendedName>
    <alternativeName>
        <fullName evidence="15">Cholesterol isomerase</fullName>
    </alternativeName>
</protein>
<dbReference type="EMBL" id="LFML01000039">
    <property type="protein sequence ID" value="KMO97911.1"/>
    <property type="molecule type" value="Genomic_DNA"/>
</dbReference>
<dbReference type="PANTHER" id="PTHR47470">
    <property type="entry name" value="CHOLESTEROL OXIDASE"/>
    <property type="match status" value="1"/>
</dbReference>
<keyword evidence="8" id="KW-1207">Sterol metabolism</keyword>
<dbReference type="PATRIC" id="fig|66430.4.peg.4499"/>
<dbReference type="RefSeq" id="WP_048476296.1">
    <property type="nucleotide sequence ID" value="NZ_JBIRUD010000026.1"/>
</dbReference>
<gene>
    <name evidence="17" type="ORF">ACS04_10565</name>
</gene>
<evidence type="ECO:0000256" key="12">
    <source>
        <dbReference type="ARBA" id="ARBA00049645"/>
    </source>
</evidence>
<keyword evidence="18" id="KW-1185">Reference proteome</keyword>
<keyword evidence="10" id="KW-0413">Isomerase</keyword>
<dbReference type="PROSITE" id="PS51318">
    <property type="entry name" value="TAT"/>
    <property type="match status" value="1"/>
</dbReference>
<evidence type="ECO:0000256" key="5">
    <source>
        <dbReference type="ARBA" id="ARBA00022827"/>
    </source>
</evidence>
<comment type="cofactor">
    <cofactor evidence="1">
        <name>FAD</name>
        <dbReference type="ChEBI" id="CHEBI:57692"/>
    </cofactor>
</comment>
<reference evidence="17 18" key="1">
    <citation type="submission" date="2015-06" db="EMBL/GenBank/DDBJ databases">
        <title>Recapitulation of the evolution of biosynthetic gene clusters reveals hidden chemical diversity on bacterial genomes.</title>
        <authorList>
            <person name="Cruz-Morales P."/>
            <person name="Martinez-Guerrero C."/>
            <person name="Morales-Escalante M.A."/>
            <person name="Yanez-Guerra L.A."/>
            <person name="Kopp J.F."/>
            <person name="Feldmann J."/>
            <person name="Ramos-Aboites H.E."/>
            <person name="Barona-Gomez F."/>
        </authorList>
    </citation>
    <scope>NUCLEOTIDE SEQUENCE [LARGE SCALE GENOMIC DNA]</scope>
    <source>
        <strain evidence="17 18">ATCC 31245</strain>
    </source>
</reference>
<comment type="similarity">
    <text evidence="2">Belongs to the GMC oxidoreductase family.</text>
</comment>
<dbReference type="GO" id="GO:0004769">
    <property type="term" value="F:steroid Delta-isomerase activity"/>
    <property type="evidence" value="ECO:0007669"/>
    <property type="project" value="UniProtKB-EC"/>
</dbReference>
<evidence type="ECO:0000256" key="4">
    <source>
        <dbReference type="ARBA" id="ARBA00022630"/>
    </source>
</evidence>
<accession>A0A0J7AL78</accession>
<sequence>MTPQLTRRHFLGIGALQTAAALGFTRIGLQSAAAAEPPAAQYAPAIVVGSGYGSAVAALRLGRAGVRTVVLEMGRLWNTPGPDGKVFPSTSAPDQRSMWFRTRTEAPLAQFLWLDVVNRDISPYPGVLDRVNHGDMSVYVGRGVGGGSLVNGGMAPTPRRSYFTEVLPRVDADEMYGTYYPRARAMLGVGDIDPAWFESTEWYRFARISRKHAHNTGLKTTFVPNVYDFAYMQREAAGTATRSALAGEVIYGNNFGKKSVDKTYLAAAIGTGNVTIETMQRVVGVRQDPAGGYVVTVQTSDLTGKVTQVRELGCAQLFLGAGSLGTTEILLRARERGTLPGLSDKVGLGWGHNGNIMTARANHLWDTVGCNQATMPALGIDDWDNAANPVFAEIAPLPMGFEHWISMYLAITKNPERGHFTYDAATDSARLNWRRDQNTPSVQAAKNLFDRINRANFTIYRYDLFGDNRNFADNFTYHPLGGCVLGDATDDFGRVKGHRGLYVVDGSLIPGSLGVNPFVTITALAERNMERILAQDPR</sequence>